<dbReference type="EMBL" id="CP142149">
    <property type="protein sequence ID" value="WSE32334.1"/>
    <property type="molecule type" value="Genomic_DNA"/>
</dbReference>
<keyword evidence="2" id="KW-1185">Reference proteome</keyword>
<gene>
    <name evidence="1" type="ORF">VSH64_09485</name>
</gene>
<sequence length="208" mass="23486">MSNSYSAVADYGEYREFCDRVNEVFDISSRLPRQVFRRIRTESLFGPYDDVIDPEFWPVIANLAKLHGDDKVFLLVVDPDPREYYLRETGLYPAVSFSLTASEEDYWEAVGFDSVGDVKPSIALSSEVIALTGESGRWGCWAERSPEVAVYRGDLSGIKGNDELAKRFGPFRSVVDSLSIDISRSFRSDSAPGWYSEELTANYDDKNL</sequence>
<organism evidence="1 2">
    <name type="scientific">Amycolatopsis rhabdoformis</name>
    <dbReference type="NCBI Taxonomy" id="1448059"/>
    <lineage>
        <taxon>Bacteria</taxon>
        <taxon>Bacillati</taxon>
        <taxon>Actinomycetota</taxon>
        <taxon>Actinomycetes</taxon>
        <taxon>Pseudonocardiales</taxon>
        <taxon>Pseudonocardiaceae</taxon>
        <taxon>Amycolatopsis</taxon>
    </lineage>
</organism>
<accession>A0ABZ1IE21</accession>
<evidence type="ECO:0000313" key="1">
    <source>
        <dbReference type="EMBL" id="WSE32334.1"/>
    </source>
</evidence>
<protein>
    <submittedName>
        <fullName evidence="1">Uncharacterized protein</fullName>
    </submittedName>
</protein>
<name>A0ABZ1IE21_9PSEU</name>
<reference evidence="1 2" key="1">
    <citation type="journal article" date="2015" name="Int. J. Syst. Evol. Microbiol.">
        <title>Amycolatopsis rhabdoformis sp. nov., an actinomycete isolated from a tropical forest soil.</title>
        <authorList>
            <person name="Souza W.R."/>
            <person name="Silva R.E."/>
            <person name="Goodfellow M."/>
            <person name="Busarakam K."/>
            <person name="Figueiro F.S."/>
            <person name="Ferreira D."/>
            <person name="Rodrigues-Filho E."/>
            <person name="Moraes L.A.B."/>
            <person name="Zucchi T.D."/>
        </authorList>
    </citation>
    <scope>NUCLEOTIDE SEQUENCE [LARGE SCALE GENOMIC DNA]</scope>
    <source>
        <strain evidence="1 2">NCIMB 14900</strain>
    </source>
</reference>
<proteinExistence type="predicted"/>
<dbReference type="Proteomes" id="UP001330812">
    <property type="component" value="Chromosome"/>
</dbReference>
<dbReference type="RefSeq" id="WP_326835142.1">
    <property type="nucleotide sequence ID" value="NZ_CP142149.1"/>
</dbReference>
<evidence type="ECO:0000313" key="2">
    <source>
        <dbReference type="Proteomes" id="UP001330812"/>
    </source>
</evidence>